<gene>
    <name evidence="2" type="ORF">Tco_0923790</name>
</gene>
<name>A0ABQ5D235_9ASTR</name>
<keyword evidence="1" id="KW-0812">Transmembrane</keyword>
<accession>A0ABQ5D235</accession>
<dbReference type="Proteomes" id="UP001151760">
    <property type="component" value="Unassembled WGS sequence"/>
</dbReference>
<sequence>MAYFVAILTPDSAWSCVMHSTLPTKGMRSIISMVSISLEDFLHSILLLMVIIVAAVIVTVIWVVIFVNVIVGVVIAIAIIGVVVLVMIIGIVVVIRIVVVVGVPSIIKLSFFPVFTIGFSVRLVFLLGLLALTMAAVCVSRAAVKSVISCRMASKVIAGVSNVDVLLGGILST</sequence>
<protein>
    <recommendedName>
        <fullName evidence="4">ABC transmembrane type-1 domain-containing protein</fullName>
    </recommendedName>
</protein>
<dbReference type="EMBL" id="BQNB010014872">
    <property type="protein sequence ID" value="GJT33371.1"/>
    <property type="molecule type" value="Genomic_DNA"/>
</dbReference>
<proteinExistence type="predicted"/>
<evidence type="ECO:0000256" key="1">
    <source>
        <dbReference type="SAM" id="Phobius"/>
    </source>
</evidence>
<evidence type="ECO:0008006" key="4">
    <source>
        <dbReference type="Google" id="ProtNLM"/>
    </source>
</evidence>
<reference evidence="2" key="2">
    <citation type="submission" date="2022-01" db="EMBL/GenBank/DDBJ databases">
        <authorList>
            <person name="Yamashiro T."/>
            <person name="Shiraishi A."/>
            <person name="Satake H."/>
            <person name="Nakayama K."/>
        </authorList>
    </citation>
    <scope>NUCLEOTIDE SEQUENCE</scope>
</reference>
<keyword evidence="1" id="KW-0472">Membrane</keyword>
<organism evidence="2 3">
    <name type="scientific">Tanacetum coccineum</name>
    <dbReference type="NCBI Taxonomy" id="301880"/>
    <lineage>
        <taxon>Eukaryota</taxon>
        <taxon>Viridiplantae</taxon>
        <taxon>Streptophyta</taxon>
        <taxon>Embryophyta</taxon>
        <taxon>Tracheophyta</taxon>
        <taxon>Spermatophyta</taxon>
        <taxon>Magnoliopsida</taxon>
        <taxon>eudicotyledons</taxon>
        <taxon>Gunneridae</taxon>
        <taxon>Pentapetalae</taxon>
        <taxon>asterids</taxon>
        <taxon>campanulids</taxon>
        <taxon>Asterales</taxon>
        <taxon>Asteraceae</taxon>
        <taxon>Asteroideae</taxon>
        <taxon>Anthemideae</taxon>
        <taxon>Anthemidinae</taxon>
        <taxon>Tanacetum</taxon>
    </lineage>
</organism>
<evidence type="ECO:0000313" key="3">
    <source>
        <dbReference type="Proteomes" id="UP001151760"/>
    </source>
</evidence>
<feature type="transmembrane region" description="Helical" evidence="1">
    <location>
        <begin position="41"/>
        <end position="67"/>
    </location>
</feature>
<keyword evidence="3" id="KW-1185">Reference proteome</keyword>
<keyword evidence="1" id="KW-1133">Transmembrane helix</keyword>
<evidence type="ECO:0000313" key="2">
    <source>
        <dbReference type="EMBL" id="GJT33371.1"/>
    </source>
</evidence>
<feature type="transmembrane region" description="Helical" evidence="1">
    <location>
        <begin position="119"/>
        <end position="144"/>
    </location>
</feature>
<feature type="transmembrane region" description="Helical" evidence="1">
    <location>
        <begin position="74"/>
        <end position="107"/>
    </location>
</feature>
<reference evidence="2" key="1">
    <citation type="journal article" date="2022" name="Int. J. Mol. Sci.">
        <title>Draft Genome of Tanacetum Coccineum: Genomic Comparison of Closely Related Tanacetum-Family Plants.</title>
        <authorList>
            <person name="Yamashiro T."/>
            <person name="Shiraishi A."/>
            <person name="Nakayama K."/>
            <person name="Satake H."/>
        </authorList>
    </citation>
    <scope>NUCLEOTIDE SEQUENCE</scope>
</reference>
<comment type="caution">
    <text evidence="2">The sequence shown here is derived from an EMBL/GenBank/DDBJ whole genome shotgun (WGS) entry which is preliminary data.</text>
</comment>